<dbReference type="EMBL" id="LR862136">
    <property type="protein sequence ID" value="CAD1842674.1"/>
    <property type="molecule type" value="Genomic_DNA"/>
</dbReference>
<sequence length="118" mass="12908">MVQFWVKFALFLHPSSSSSFFLSAPHPAAHLGRLDYDQSGMLGVRIALMVVAENDNCAAAAGFSDVGFTLSFYWIDVTLRPALFTVPRNGSWPLQYDVQAAPVPLDADVMHAMVADTM</sequence>
<gene>
    <name evidence="2" type="ORF">CB5_LOCUS25885</name>
</gene>
<keyword evidence="1" id="KW-0732">Signal</keyword>
<accession>A0A6V7QHQ2</accession>
<feature type="chain" id="PRO_5027810487" evidence="1">
    <location>
        <begin position="18"/>
        <end position="118"/>
    </location>
</feature>
<evidence type="ECO:0000313" key="2">
    <source>
        <dbReference type="EMBL" id="CAD1842674.1"/>
    </source>
</evidence>
<name>A0A6V7QHQ2_ANACO</name>
<evidence type="ECO:0000256" key="1">
    <source>
        <dbReference type="SAM" id="SignalP"/>
    </source>
</evidence>
<dbReference type="AlphaFoldDB" id="A0A6V7QHQ2"/>
<organism evidence="2">
    <name type="scientific">Ananas comosus var. bracteatus</name>
    <name type="common">red pineapple</name>
    <dbReference type="NCBI Taxonomy" id="296719"/>
    <lineage>
        <taxon>Eukaryota</taxon>
        <taxon>Viridiplantae</taxon>
        <taxon>Streptophyta</taxon>
        <taxon>Embryophyta</taxon>
        <taxon>Tracheophyta</taxon>
        <taxon>Spermatophyta</taxon>
        <taxon>Magnoliopsida</taxon>
        <taxon>Liliopsida</taxon>
        <taxon>Poales</taxon>
        <taxon>Bromeliaceae</taxon>
        <taxon>Bromelioideae</taxon>
        <taxon>Ananas</taxon>
    </lineage>
</organism>
<reference evidence="2" key="1">
    <citation type="submission" date="2020-07" db="EMBL/GenBank/DDBJ databases">
        <authorList>
            <person name="Lin J."/>
        </authorList>
    </citation>
    <scope>NUCLEOTIDE SEQUENCE</scope>
</reference>
<proteinExistence type="predicted"/>
<protein>
    <submittedName>
        <fullName evidence="2">Uncharacterized protein</fullName>
    </submittedName>
</protein>
<feature type="signal peptide" evidence="1">
    <location>
        <begin position="1"/>
        <end position="17"/>
    </location>
</feature>